<dbReference type="NCBIfam" id="TIGR01697">
    <property type="entry name" value="PNPH-PUNA-XAPA"/>
    <property type="match status" value="1"/>
</dbReference>
<evidence type="ECO:0000256" key="2">
    <source>
        <dbReference type="ARBA" id="ARBA00005058"/>
    </source>
</evidence>
<evidence type="ECO:0000256" key="6">
    <source>
        <dbReference type="ARBA" id="ARBA00048556"/>
    </source>
</evidence>
<evidence type="ECO:0000256" key="3">
    <source>
        <dbReference type="ARBA" id="ARBA00006751"/>
    </source>
</evidence>
<comment type="catalytic activity">
    <reaction evidence="6">
        <text>a purine 2'-deoxy-D-ribonucleoside + phosphate = a purine nucleobase + 2-deoxy-alpha-D-ribose 1-phosphate</text>
        <dbReference type="Rhea" id="RHEA:36431"/>
        <dbReference type="ChEBI" id="CHEBI:26386"/>
        <dbReference type="ChEBI" id="CHEBI:43474"/>
        <dbReference type="ChEBI" id="CHEBI:57259"/>
        <dbReference type="ChEBI" id="CHEBI:142361"/>
        <dbReference type="EC" id="2.4.2.1"/>
    </reaction>
</comment>
<keyword evidence="10" id="KW-1185">Reference proteome</keyword>
<dbReference type="NCBIfam" id="NF006054">
    <property type="entry name" value="PRK08202.1"/>
    <property type="match status" value="1"/>
</dbReference>
<reference evidence="9 10" key="1">
    <citation type="journal article" date="2006" name="Genome Res.">
        <title>Skewed genomic variability in strains of the toxigenic bacterial pathogen, Clostridium perfringens.</title>
        <authorList>
            <person name="Myers G.S."/>
            <person name="Rasko D.A."/>
            <person name="Cheung J.K."/>
            <person name="Ravel J."/>
            <person name="Seshadri R."/>
            <person name="Deboy R.T."/>
            <person name="Ren Q."/>
            <person name="Varga J."/>
            <person name="Awad M.M."/>
            <person name="Brinkac L.M."/>
            <person name="Daugherty S.C."/>
            <person name="Haft D.H."/>
            <person name="Dodson R.J."/>
            <person name="Madupu R."/>
            <person name="Nelson W.C."/>
            <person name="Rosovitz M.J."/>
            <person name="Sullivan S.A."/>
            <person name="Khouri H."/>
            <person name="Dimitrov G.I."/>
            <person name="Watkins K.L."/>
            <person name="Mulligan S."/>
            <person name="Benton J."/>
            <person name="Radune D."/>
            <person name="Fisher D.J."/>
            <person name="Atkins H.S."/>
            <person name="Hiscox T."/>
            <person name="Jost B.H."/>
            <person name="Billington S.J."/>
            <person name="Songer J.G."/>
            <person name="McClane B.A."/>
            <person name="Titball R.W."/>
            <person name="Rood J.I."/>
            <person name="Melville S.B."/>
            <person name="Paulsen I.T."/>
        </authorList>
    </citation>
    <scope>NUCLEOTIDE SEQUENCE [LARGE SCALE GENOMIC DNA]</scope>
    <source>
        <strain evidence="10">ATCC 13124 / DSM 756 / JCM 1290 / NCIMB 6125 / NCTC 8237 / S 107 / Type A</strain>
    </source>
</reference>
<proteinExistence type="inferred from homology"/>
<dbReference type="InterPro" id="IPR000845">
    <property type="entry name" value="Nucleoside_phosphorylase_d"/>
</dbReference>
<dbReference type="Pfam" id="PF01048">
    <property type="entry name" value="PNP_UDP_1"/>
    <property type="match status" value="1"/>
</dbReference>
<dbReference type="GO" id="GO:0009116">
    <property type="term" value="P:nucleoside metabolic process"/>
    <property type="evidence" value="ECO:0007669"/>
    <property type="project" value="InterPro"/>
</dbReference>
<dbReference type="KEGG" id="cpf:CPF_0386"/>
<comment type="pathway">
    <text evidence="2 7">Purine metabolism; purine nucleoside salvage.</text>
</comment>
<dbReference type="GO" id="GO:0005737">
    <property type="term" value="C:cytoplasm"/>
    <property type="evidence" value="ECO:0007669"/>
    <property type="project" value="TreeGrafter"/>
</dbReference>
<comment type="function">
    <text evidence="1">The purine nucleoside phosphorylases catalyze the phosphorolytic breakdown of the N-glycosidic bond in the beta-(deoxy)ribonucleoside molecules, with the formation of the corresponding free purine bases and pentose-1-phosphate. Cleaves guanosine, inosine, 2'-deoxyguanosine and 2'-deoxyinosine.</text>
</comment>
<dbReference type="Gene3D" id="3.40.50.1580">
    <property type="entry name" value="Nucleoside phosphorylase domain"/>
    <property type="match status" value="1"/>
</dbReference>
<dbReference type="RefSeq" id="WP_011590172.1">
    <property type="nucleotide sequence ID" value="NC_008261.1"/>
</dbReference>
<dbReference type="eggNOG" id="COG0005">
    <property type="taxonomic scope" value="Bacteria"/>
</dbReference>
<evidence type="ECO:0000313" key="10">
    <source>
        <dbReference type="Proteomes" id="UP000001823"/>
    </source>
</evidence>
<dbReference type="PANTHER" id="PTHR11904">
    <property type="entry name" value="METHYLTHIOADENOSINE/PURINE NUCLEOSIDE PHOSPHORYLASE"/>
    <property type="match status" value="1"/>
</dbReference>
<feature type="domain" description="Nucleoside phosphorylase" evidence="8">
    <location>
        <begin position="23"/>
        <end position="270"/>
    </location>
</feature>
<keyword evidence="4 7" id="KW-0328">Glycosyltransferase</keyword>
<dbReference type="NCBIfam" id="TIGR01700">
    <property type="entry name" value="PNPH"/>
    <property type="match status" value="1"/>
</dbReference>
<evidence type="ECO:0000256" key="1">
    <source>
        <dbReference type="ARBA" id="ARBA00002678"/>
    </source>
</evidence>
<dbReference type="PIRSF" id="PIRSF000477">
    <property type="entry name" value="PurNPase"/>
    <property type="match status" value="1"/>
</dbReference>
<dbReference type="InterPro" id="IPR035994">
    <property type="entry name" value="Nucleoside_phosphorylase_sf"/>
</dbReference>
<name>A0A0H2YQT8_CLOP1</name>
<dbReference type="Proteomes" id="UP000001823">
    <property type="component" value="Chromosome"/>
</dbReference>
<evidence type="ECO:0000256" key="7">
    <source>
        <dbReference type="PIRNR" id="PIRNR000477"/>
    </source>
</evidence>
<evidence type="ECO:0000256" key="5">
    <source>
        <dbReference type="ARBA" id="ARBA00022679"/>
    </source>
</evidence>
<dbReference type="EC" id="2.4.2.1" evidence="7"/>
<dbReference type="AlphaFoldDB" id="A0A0H2YQT8"/>
<sequence length="272" mass="30122">MNLSKEIKEAYEYIKSKSKYSPKIGLVLGTGLGDLANEIEEAEYYRYMDIPNFPVPTIAGHEGTLIIGKLHGREVIAMKGRCHYYEGHSMQRITLPIRVMKLLGVETLVVTNCSGQAKESIEAGDLVVIRNHINFTGDNPLRGENLLEFGERFPDLAYPYDKDLREEVKNIAKDLDINLKEGVYAMFSGPSYETAVETLMAASLGADVVGMSTVPEVIVANHCGIKVLGFSGVPCLAAAYSEAEITHEEAMVNFQSITEKCTSIVKEFLKRY</sequence>
<dbReference type="EMBL" id="CP000246">
    <property type="protein sequence ID" value="ABG83242.1"/>
    <property type="molecule type" value="Genomic_DNA"/>
</dbReference>
<dbReference type="PaxDb" id="195103-CPF_0386"/>
<dbReference type="InterPro" id="IPR011268">
    <property type="entry name" value="Purine_phosphorylase"/>
</dbReference>
<dbReference type="HOGENOM" id="CLU_054456_1_0_9"/>
<dbReference type="InterPro" id="IPR011270">
    <property type="entry name" value="Pur_Nuc_Pase_Ino/Guo-sp"/>
</dbReference>
<dbReference type="GO" id="GO:0004731">
    <property type="term" value="F:purine-nucleoside phosphorylase activity"/>
    <property type="evidence" value="ECO:0007669"/>
    <property type="project" value="UniProtKB-EC"/>
</dbReference>
<keyword evidence="5 7" id="KW-0808">Transferase</keyword>
<gene>
    <name evidence="9" type="ordered locus">CPF_0386</name>
</gene>
<protein>
    <recommendedName>
        <fullName evidence="7">Purine nucleoside phosphorylase</fullName>
        <ecNumber evidence="7">2.4.2.1</ecNumber>
    </recommendedName>
    <alternativeName>
        <fullName evidence="7">Inosine-guanosine phosphorylase</fullName>
    </alternativeName>
</protein>
<comment type="similarity">
    <text evidence="3 7">Belongs to the PNP/MTAP phosphorylase family.</text>
</comment>
<organism evidence="9 10">
    <name type="scientific">Clostridium perfringens (strain ATCC 13124 / DSM 756 / JCM 1290 / NCIMB 6125 / NCTC 8237 / Type A)</name>
    <dbReference type="NCBI Taxonomy" id="195103"/>
    <lineage>
        <taxon>Bacteria</taxon>
        <taxon>Bacillati</taxon>
        <taxon>Bacillota</taxon>
        <taxon>Clostridia</taxon>
        <taxon>Eubacteriales</taxon>
        <taxon>Clostridiaceae</taxon>
        <taxon>Clostridium</taxon>
    </lineage>
</organism>
<dbReference type="SUPFAM" id="SSF53167">
    <property type="entry name" value="Purine and uridine phosphorylases"/>
    <property type="match status" value="1"/>
</dbReference>
<evidence type="ECO:0000259" key="8">
    <source>
        <dbReference type="Pfam" id="PF01048"/>
    </source>
</evidence>
<accession>A0A0H2YQT8</accession>
<dbReference type="CDD" id="cd09009">
    <property type="entry name" value="PNP-EcPNPII_like"/>
    <property type="match status" value="1"/>
</dbReference>
<evidence type="ECO:0000256" key="4">
    <source>
        <dbReference type="ARBA" id="ARBA00022676"/>
    </source>
</evidence>
<evidence type="ECO:0000313" key="9">
    <source>
        <dbReference type="EMBL" id="ABG83242.1"/>
    </source>
</evidence>
<dbReference type="UniPathway" id="UPA00606"/>
<dbReference type="PANTHER" id="PTHR11904:SF9">
    <property type="entry name" value="PURINE NUCLEOSIDE PHOSPHORYLASE-RELATED"/>
    <property type="match status" value="1"/>
</dbReference>
<dbReference type="STRING" id="195103.CPF_0386"/>